<dbReference type="Gene3D" id="1.20.1260.10">
    <property type="match status" value="1"/>
</dbReference>
<accession>W6RVA3</accession>
<dbReference type="STRING" id="1216932.CM240_0362"/>
<dbReference type="InterPro" id="IPR012347">
    <property type="entry name" value="Ferritin-like"/>
</dbReference>
<protein>
    <submittedName>
        <fullName evidence="1">Uncharacterized protein</fullName>
    </submittedName>
</protein>
<gene>
    <name evidence="1" type="ORF">CM240_0362</name>
</gene>
<dbReference type="Proteomes" id="UP000019426">
    <property type="component" value="Chromosome M2/40_rep1"/>
</dbReference>
<evidence type="ECO:0000313" key="2">
    <source>
        <dbReference type="Proteomes" id="UP000019426"/>
    </source>
</evidence>
<dbReference type="PATRIC" id="fig|1216932.3.peg.342"/>
<sequence length="136" mass="16018">MKKPLREYMKGLYIGIDTFNFLSSNCEYGETRDLLTSIEKLYIDQKLRCEKKLEELGIKIPYSAGIKSRFSETVYELRNSLKKDKEEKLREKAIEALLTSIKNSEEFLLEDDINDDIRSFIENMIAEYKDKISELN</sequence>
<proteinExistence type="predicted"/>
<keyword evidence="2" id="KW-1185">Reference proteome</keyword>
<name>W6RVA3_9CLOT</name>
<dbReference type="OrthoDB" id="1706687at2"/>
<dbReference type="AlphaFoldDB" id="W6RVA3"/>
<dbReference type="RefSeq" id="WP_044035966.1">
    <property type="nucleotide sequence ID" value="NZ_HG917868.1"/>
</dbReference>
<organism evidence="1 2">
    <name type="scientific">Clostridium bornimense</name>
    <dbReference type="NCBI Taxonomy" id="1216932"/>
    <lineage>
        <taxon>Bacteria</taxon>
        <taxon>Bacillati</taxon>
        <taxon>Bacillota</taxon>
        <taxon>Clostridia</taxon>
        <taxon>Eubacteriales</taxon>
        <taxon>Clostridiaceae</taxon>
        <taxon>Clostridium</taxon>
    </lineage>
</organism>
<evidence type="ECO:0000313" key="1">
    <source>
        <dbReference type="EMBL" id="CDM67529.1"/>
    </source>
</evidence>
<dbReference type="KEGG" id="clt:CM240_0362"/>
<dbReference type="HOGENOM" id="CLU_1871782_0_0_9"/>
<reference evidence="1 2" key="1">
    <citation type="submission" date="2013-11" db="EMBL/GenBank/DDBJ databases">
        <title>Complete genome sequence of Clostridum sp. M2/40.</title>
        <authorList>
            <person name="Wibberg D."/>
            <person name="Puehler A."/>
            <person name="Schlueter A."/>
        </authorList>
    </citation>
    <scope>NUCLEOTIDE SEQUENCE [LARGE SCALE GENOMIC DNA]</scope>
    <source>
        <strain evidence="2">M2/40</strain>
    </source>
</reference>
<dbReference type="EMBL" id="HG917868">
    <property type="protein sequence ID" value="CDM67529.1"/>
    <property type="molecule type" value="Genomic_DNA"/>
</dbReference>